<organism evidence="2 3">
    <name type="scientific">Shewanella surugensis</name>
    <dbReference type="NCBI Taxonomy" id="212020"/>
    <lineage>
        <taxon>Bacteria</taxon>
        <taxon>Pseudomonadati</taxon>
        <taxon>Pseudomonadota</taxon>
        <taxon>Gammaproteobacteria</taxon>
        <taxon>Alteromonadales</taxon>
        <taxon>Shewanellaceae</taxon>
        <taxon>Shewanella</taxon>
    </lineage>
</organism>
<dbReference type="InterPro" id="IPR025319">
    <property type="entry name" value="DUF4224"/>
</dbReference>
<dbReference type="Pfam" id="PF13986">
    <property type="entry name" value="DUF4224"/>
    <property type="match status" value="1"/>
</dbReference>
<keyword evidence="3" id="KW-1185">Reference proteome</keyword>
<reference evidence="2 3" key="1">
    <citation type="submission" date="2022-01" db="EMBL/GenBank/DDBJ databases">
        <title>Whole genome-based taxonomy of the Shewanellaceae.</title>
        <authorList>
            <person name="Martin-Rodriguez A.J."/>
        </authorList>
    </citation>
    <scope>NUCLEOTIDE SEQUENCE [LARGE SCALE GENOMIC DNA]</scope>
    <source>
        <strain evidence="2 3">DSM 17177</strain>
    </source>
</reference>
<name>A0ABT0LAC5_9GAMM</name>
<accession>A0ABT0LAC5</accession>
<evidence type="ECO:0000259" key="1">
    <source>
        <dbReference type="Pfam" id="PF13986"/>
    </source>
</evidence>
<sequence>MSELLTAKDLEALSGYKLAGQQKKWLDDAGINHYERRDGKPVVTWYFVNNPYKKTALDKKLHEPNFAALG</sequence>
<evidence type="ECO:0000313" key="2">
    <source>
        <dbReference type="EMBL" id="MCL1124116.1"/>
    </source>
</evidence>
<comment type="caution">
    <text evidence="2">The sequence shown here is derived from an EMBL/GenBank/DDBJ whole genome shotgun (WGS) entry which is preliminary data.</text>
</comment>
<dbReference type="RefSeq" id="WP_248939400.1">
    <property type="nucleotide sequence ID" value="NZ_JAKIKS010000018.1"/>
</dbReference>
<dbReference type="EMBL" id="JAKIKS010000018">
    <property type="protein sequence ID" value="MCL1124116.1"/>
    <property type="molecule type" value="Genomic_DNA"/>
</dbReference>
<evidence type="ECO:0000313" key="3">
    <source>
        <dbReference type="Proteomes" id="UP001203423"/>
    </source>
</evidence>
<feature type="domain" description="DUF4224" evidence="1">
    <location>
        <begin position="4"/>
        <end position="48"/>
    </location>
</feature>
<protein>
    <submittedName>
        <fullName evidence="2">DUF4224 domain-containing protein</fullName>
    </submittedName>
</protein>
<gene>
    <name evidence="2" type="ORF">L2764_06415</name>
</gene>
<dbReference type="Proteomes" id="UP001203423">
    <property type="component" value="Unassembled WGS sequence"/>
</dbReference>
<proteinExistence type="predicted"/>